<name>A0A6P5MXF0_ARADU</name>
<dbReference type="KEGG" id="adu:110275639"/>
<proteinExistence type="predicted"/>
<gene>
    <name evidence="3" type="primary">LOC110275639</name>
</gene>
<dbReference type="Proteomes" id="UP000515211">
    <property type="component" value="Chromosome 9"/>
</dbReference>
<organism evidence="2 3">
    <name type="scientific">Arachis duranensis</name>
    <name type="common">Wild peanut</name>
    <dbReference type="NCBI Taxonomy" id="130453"/>
    <lineage>
        <taxon>Eukaryota</taxon>
        <taxon>Viridiplantae</taxon>
        <taxon>Streptophyta</taxon>
        <taxon>Embryophyta</taxon>
        <taxon>Tracheophyta</taxon>
        <taxon>Spermatophyta</taxon>
        <taxon>Magnoliopsida</taxon>
        <taxon>eudicotyledons</taxon>
        <taxon>Gunneridae</taxon>
        <taxon>Pentapetalae</taxon>
        <taxon>rosids</taxon>
        <taxon>fabids</taxon>
        <taxon>Fabales</taxon>
        <taxon>Fabaceae</taxon>
        <taxon>Papilionoideae</taxon>
        <taxon>50 kb inversion clade</taxon>
        <taxon>dalbergioids sensu lato</taxon>
        <taxon>Dalbergieae</taxon>
        <taxon>Pterocarpus clade</taxon>
        <taxon>Arachis</taxon>
    </lineage>
</organism>
<protein>
    <submittedName>
        <fullName evidence="3">Uncharacterized protein LOC110275639</fullName>
    </submittedName>
</protein>
<evidence type="ECO:0000313" key="3">
    <source>
        <dbReference type="RefSeq" id="XP_020987493.1"/>
    </source>
</evidence>
<dbReference type="AlphaFoldDB" id="A0A6P5MXF0"/>
<evidence type="ECO:0000313" key="2">
    <source>
        <dbReference type="Proteomes" id="UP000515211"/>
    </source>
</evidence>
<sequence>MDKFKHCAFHQKFGHTTDECVIAKDLLERLARQGLLDKYVDGCIQQRQPRTGGNQPENTNAQEKVKYQPSQTRGLISRISEGCSGGGLTSSARKRTYRAMLVVKGVPSEVAPQSSTSTITFEHSNYQAKATNLDGPVVISIQAGNLLVRKVFLDSGNNVDVLIYSTFQKMKLCEKII</sequence>
<evidence type="ECO:0000256" key="1">
    <source>
        <dbReference type="SAM" id="MobiDB-lite"/>
    </source>
</evidence>
<reference evidence="3" key="2">
    <citation type="submission" date="2025-08" db="UniProtKB">
        <authorList>
            <consortium name="RefSeq"/>
        </authorList>
    </citation>
    <scope>IDENTIFICATION</scope>
    <source>
        <tissue evidence="3">Whole plant</tissue>
    </source>
</reference>
<keyword evidence="2" id="KW-1185">Reference proteome</keyword>
<feature type="region of interest" description="Disordered" evidence="1">
    <location>
        <begin position="46"/>
        <end position="67"/>
    </location>
</feature>
<dbReference type="RefSeq" id="XP_020987493.1">
    <property type="nucleotide sequence ID" value="XM_021131834.1"/>
</dbReference>
<accession>A0A6P5MXF0</accession>
<dbReference type="GeneID" id="110275639"/>
<reference evidence="2" key="1">
    <citation type="journal article" date="2016" name="Nat. Genet.">
        <title>The genome sequences of Arachis duranensis and Arachis ipaensis, the diploid ancestors of cultivated peanut.</title>
        <authorList>
            <person name="Bertioli D.J."/>
            <person name="Cannon S.B."/>
            <person name="Froenicke L."/>
            <person name="Huang G."/>
            <person name="Farmer A.D."/>
            <person name="Cannon E.K."/>
            <person name="Liu X."/>
            <person name="Gao D."/>
            <person name="Clevenger J."/>
            <person name="Dash S."/>
            <person name="Ren L."/>
            <person name="Moretzsohn M.C."/>
            <person name="Shirasawa K."/>
            <person name="Huang W."/>
            <person name="Vidigal B."/>
            <person name="Abernathy B."/>
            <person name="Chu Y."/>
            <person name="Niederhuth C.E."/>
            <person name="Umale P."/>
            <person name="Araujo A.C."/>
            <person name="Kozik A."/>
            <person name="Kim K.D."/>
            <person name="Burow M.D."/>
            <person name="Varshney R.K."/>
            <person name="Wang X."/>
            <person name="Zhang X."/>
            <person name="Barkley N."/>
            <person name="Guimaraes P.M."/>
            <person name="Isobe S."/>
            <person name="Guo B."/>
            <person name="Liao B."/>
            <person name="Stalker H.T."/>
            <person name="Schmitz R.J."/>
            <person name="Scheffler B.E."/>
            <person name="Leal-Bertioli S.C."/>
            <person name="Xun X."/>
            <person name="Jackson S.A."/>
            <person name="Michelmore R."/>
            <person name="Ozias-Akins P."/>
        </authorList>
    </citation>
    <scope>NUCLEOTIDE SEQUENCE [LARGE SCALE GENOMIC DNA]</scope>
    <source>
        <strain evidence="2">cv. V14167</strain>
    </source>
</reference>